<protein>
    <submittedName>
        <fullName evidence="2">Uncharacterized protein</fullName>
    </submittedName>
</protein>
<dbReference type="EMBL" id="FNUY01000002">
    <property type="protein sequence ID" value="SEF84431.1"/>
    <property type="molecule type" value="Genomic_DNA"/>
</dbReference>
<name>A0A1H5VCD4_9HYPH</name>
<organism evidence="2 3">
    <name type="scientific">Bosea lathyri</name>
    <dbReference type="NCBI Taxonomy" id="1036778"/>
    <lineage>
        <taxon>Bacteria</taxon>
        <taxon>Pseudomonadati</taxon>
        <taxon>Pseudomonadota</taxon>
        <taxon>Alphaproteobacteria</taxon>
        <taxon>Hyphomicrobiales</taxon>
        <taxon>Boseaceae</taxon>
        <taxon>Bosea</taxon>
    </lineage>
</organism>
<sequence length="117" mass="12415">MPPPGNRERLILTAISVVALLGLAWLAWSAIGWFGVGLLGLLVLFIAVRVELEGNRPVGHQMTPSLYAGQYRSEMAAGPKDKASRLSERMAVIGSARLATLLGGLLVVVGFGCFVLL</sequence>
<gene>
    <name evidence="2" type="ORF">SAMN04488115_102232</name>
</gene>
<proteinExistence type="predicted"/>
<dbReference type="RefSeq" id="WP_103871484.1">
    <property type="nucleotide sequence ID" value="NZ_FNUY01000002.1"/>
</dbReference>
<feature type="transmembrane region" description="Helical" evidence="1">
    <location>
        <begin position="90"/>
        <end position="116"/>
    </location>
</feature>
<dbReference type="Proteomes" id="UP000236743">
    <property type="component" value="Unassembled WGS sequence"/>
</dbReference>
<keyword evidence="3" id="KW-1185">Reference proteome</keyword>
<evidence type="ECO:0000256" key="1">
    <source>
        <dbReference type="SAM" id="Phobius"/>
    </source>
</evidence>
<dbReference type="OrthoDB" id="8162687at2"/>
<dbReference type="AlphaFoldDB" id="A0A1H5VCD4"/>
<evidence type="ECO:0000313" key="3">
    <source>
        <dbReference type="Proteomes" id="UP000236743"/>
    </source>
</evidence>
<keyword evidence="1" id="KW-0472">Membrane</keyword>
<evidence type="ECO:0000313" key="2">
    <source>
        <dbReference type="EMBL" id="SEF84431.1"/>
    </source>
</evidence>
<keyword evidence="1" id="KW-1133">Transmembrane helix</keyword>
<accession>A0A1H5VCD4</accession>
<reference evidence="2 3" key="1">
    <citation type="submission" date="2016-10" db="EMBL/GenBank/DDBJ databases">
        <authorList>
            <person name="de Groot N.N."/>
        </authorList>
    </citation>
    <scope>NUCLEOTIDE SEQUENCE [LARGE SCALE GENOMIC DNA]</scope>
    <source>
        <strain evidence="2 3">DSM 26656</strain>
    </source>
</reference>
<feature type="transmembrane region" description="Helical" evidence="1">
    <location>
        <begin position="9"/>
        <end position="28"/>
    </location>
</feature>
<keyword evidence="1" id="KW-0812">Transmembrane</keyword>
<feature type="transmembrane region" description="Helical" evidence="1">
    <location>
        <begin position="34"/>
        <end position="52"/>
    </location>
</feature>